<dbReference type="AlphaFoldDB" id="A0AAE4U0U1"/>
<gene>
    <name evidence="1" type="ORF">CH379_019635</name>
</gene>
<reference evidence="1 2" key="1">
    <citation type="journal article" date="2018" name="Microb. Genom.">
        <title>Deciphering the unexplored Leptospira diversity from soils uncovers genomic evolution to virulence.</title>
        <authorList>
            <person name="Thibeaux R."/>
            <person name="Iraola G."/>
            <person name="Ferres I."/>
            <person name="Bierque E."/>
            <person name="Girault D."/>
            <person name="Soupe-Gilbert M.E."/>
            <person name="Picardeau M."/>
            <person name="Goarant C."/>
        </authorList>
    </citation>
    <scope>NUCLEOTIDE SEQUENCE [LARGE SCALE GENOMIC DNA]</scope>
    <source>
        <strain evidence="1 2">ATI7-C-A5</strain>
    </source>
</reference>
<dbReference type="RefSeq" id="WP_317574011.1">
    <property type="nucleotide sequence ID" value="NZ_NPEF02000037.1"/>
</dbReference>
<organism evidence="1 2">
    <name type="scientific">Leptospira ellisii</name>
    <dbReference type="NCBI Taxonomy" id="2023197"/>
    <lineage>
        <taxon>Bacteria</taxon>
        <taxon>Pseudomonadati</taxon>
        <taxon>Spirochaetota</taxon>
        <taxon>Spirochaetia</taxon>
        <taxon>Leptospirales</taxon>
        <taxon>Leptospiraceae</taxon>
        <taxon>Leptospira</taxon>
    </lineage>
</organism>
<dbReference type="Proteomes" id="UP000232122">
    <property type="component" value="Unassembled WGS sequence"/>
</dbReference>
<feature type="non-terminal residue" evidence="1">
    <location>
        <position position="1"/>
    </location>
</feature>
<dbReference type="EMBL" id="NPEF02000037">
    <property type="protein sequence ID" value="MDV6237844.1"/>
    <property type="molecule type" value="Genomic_DNA"/>
</dbReference>
<accession>A0AAE4U0U1</accession>
<protein>
    <submittedName>
        <fullName evidence="1">Uncharacterized protein</fullName>
    </submittedName>
</protein>
<evidence type="ECO:0000313" key="2">
    <source>
        <dbReference type="Proteomes" id="UP000232122"/>
    </source>
</evidence>
<comment type="caution">
    <text evidence="1">The sequence shown here is derived from an EMBL/GenBank/DDBJ whole genome shotgun (WGS) entry which is preliminary data.</text>
</comment>
<evidence type="ECO:0000313" key="1">
    <source>
        <dbReference type="EMBL" id="MDV6237844.1"/>
    </source>
</evidence>
<keyword evidence="2" id="KW-1185">Reference proteome</keyword>
<name>A0AAE4U0U1_9LEPT</name>
<sequence>RKSWKVDVNSRKTLWICNGLLSKCCWIMTSIDKDLAKKIDQQVRKEVGFLLKNFIVEIRVGEIPSKALIHNYTVEIIKLMETFFPNKFSTD</sequence>
<proteinExistence type="predicted"/>